<dbReference type="PANTHER" id="PTHR43537:SF24">
    <property type="entry name" value="GLUCONATE OPERON TRANSCRIPTIONAL REPRESSOR"/>
    <property type="match status" value="1"/>
</dbReference>
<keyword evidence="1" id="KW-0805">Transcription regulation</keyword>
<evidence type="ECO:0000256" key="3">
    <source>
        <dbReference type="ARBA" id="ARBA00023163"/>
    </source>
</evidence>
<dbReference type="InterPro" id="IPR011711">
    <property type="entry name" value="GntR_C"/>
</dbReference>
<protein>
    <submittedName>
        <fullName evidence="5">GntR family transcriptional regulator</fullName>
    </submittedName>
</protein>
<dbReference type="Pfam" id="PF00392">
    <property type="entry name" value="GntR"/>
    <property type="match status" value="1"/>
</dbReference>
<gene>
    <name evidence="5" type="ORF">MUN76_09575</name>
</gene>
<accession>A0ABY4FSP1</accession>
<evidence type="ECO:0000313" key="5">
    <source>
        <dbReference type="EMBL" id="UOQ59308.1"/>
    </source>
</evidence>
<keyword evidence="6" id="KW-1185">Reference proteome</keyword>
<dbReference type="Gene3D" id="1.20.120.530">
    <property type="entry name" value="GntR ligand-binding domain-like"/>
    <property type="match status" value="1"/>
</dbReference>
<dbReference type="CDD" id="cd07377">
    <property type="entry name" value="WHTH_GntR"/>
    <property type="match status" value="1"/>
</dbReference>
<proteinExistence type="predicted"/>
<keyword evidence="2" id="KW-0238">DNA-binding</keyword>
<dbReference type="RefSeq" id="WP_244684239.1">
    <property type="nucleotide sequence ID" value="NZ_CP095043.1"/>
</dbReference>
<evidence type="ECO:0000259" key="4">
    <source>
        <dbReference type="PROSITE" id="PS50949"/>
    </source>
</evidence>
<dbReference type="PANTHER" id="PTHR43537">
    <property type="entry name" value="TRANSCRIPTIONAL REGULATOR, GNTR FAMILY"/>
    <property type="match status" value="1"/>
</dbReference>
<dbReference type="SMART" id="SM00895">
    <property type="entry name" value="FCD"/>
    <property type="match status" value="1"/>
</dbReference>
<keyword evidence="3" id="KW-0804">Transcription</keyword>
<dbReference type="PRINTS" id="PR00035">
    <property type="entry name" value="HTHGNTR"/>
</dbReference>
<dbReference type="InterPro" id="IPR036390">
    <property type="entry name" value="WH_DNA-bd_sf"/>
</dbReference>
<sequence>MNGVQALSAINNRPTAVVIADQLRESIINGAFTSGDQINEARVATQLNVSRGPVREALHRLVQEGLLISRPNRGVFVREITEHDIAEVYEAREVIECAAAEIITKRADDARATVADELETYLGGMQHAIAANDWTGLSRIDLDFHTKLVEAGGNTRLLRAYQTLATEALICMNHLSDSYPQPDRVIPGHEEIIANLRSGDMTAVHLTLHQHLTLDSYELHTHDDDGSLRHGRNEEDVHAGV</sequence>
<dbReference type="SMART" id="SM00345">
    <property type="entry name" value="HTH_GNTR"/>
    <property type="match status" value="1"/>
</dbReference>
<evidence type="ECO:0000313" key="6">
    <source>
        <dbReference type="Proteomes" id="UP000831775"/>
    </source>
</evidence>
<dbReference type="InterPro" id="IPR000524">
    <property type="entry name" value="Tscrpt_reg_HTH_GntR"/>
</dbReference>
<name>A0ABY4FSP1_9MICO</name>
<evidence type="ECO:0000256" key="2">
    <source>
        <dbReference type="ARBA" id="ARBA00023125"/>
    </source>
</evidence>
<dbReference type="Pfam" id="PF07729">
    <property type="entry name" value="FCD"/>
    <property type="match status" value="1"/>
</dbReference>
<dbReference type="InterPro" id="IPR036388">
    <property type="entry name" value="WH-like_DNA-bd_sf"/>
</dbReference>
<dbReference type="Gene3D" id="1.10.10.10">
    <property type="entry name" value="Winged helix-like DNA-binding domain superfamily/Winged helix DNA-binding domain"/>
    <property type="match status" value="1"/>
</dbReference>
<dbReference type="SUPFAM" id="SSF48008">
    <property type="entry name" value="GntR ligand-binding domain-like"/>
    <property type="match status" value="1"/>
</dbReference>
<dbReference type="Proteomes" id="UP000831775">
    <property type="component" value="Chromosome"/>
</dbReference>
<dbReference type="PROSITE" id="PS50949">
    <property type="entry name" value="HTH_GNTR"/>
    <property type="match status" value="1"/>
</dbReference>
<dbReference type="EMBL" id="CP095043">
    <property type="protein sequence ID" value="UOQ59308.1"/>
    <property type="molecule type" value="Genomic_DNA"/>
</dbReference>
<dbReference type="InterPro" id="IPR008920">
    <property type="entry name" value="TF_FadR/GntR_C"/>
</dbReference>
<dbReference type="SUPFAM" id="SSF46785">
    <property type="entry name" value="Winged helix' DNA-binding domain"/>
    <property type="match status" value="1"/>
</dbReference>
<evidence type="ECO:0000256" key="1">
    <source>
        <dbReference type="ARBA" id="ARBA00023015"/>
    </source>
</evidence>
<feature type="domain" description="HTH gntR-type" evidence="4">
    <location>
        <begin position="13"/>
        <end position="80"/>
    </location>
</feature>
<reference evidence="5 6" key="1">
    <citation type="submission" date="2022-04" db="EMBL/GenBank/DDBJ databases">
        <title>Leucobacter sp. isolated from rhizosphere of onion.</title>
        <authorList>
            <person name="Won M."/>
            <person name="Lee C.-M."/>
            <person name="Woen H.-Y."/>
            <person name="Kwon S.-W."/>
        </authorList>
    </citation>
    <scope>NUCLEOTIDE SEQUENCE [LARGE SCALE GENOMIC DNA]</scope>
    <source>
        <strain evidence="5 6">H25R-14</strain>
    </source>
</reference>
<organism evidence="5 6">
    <name type="scientific">Leucobacter rhizosphaerae</name>
    <dbReference type="NCBI Taxonomy" id="2932245"/>
    <lineage>
        <taxon>Bacteria</taxon>
        <taxon>Bacillati</taxon>
        <taxon>Actinomycetota</taxon>
        <taxon>Actinomycetes</taxon>
        <taxon>Micrococcales</taxon>
        <taxon>Microbacteriaceae</taxon>
        <taxon>Leucobacter</taxon>
    </lineage>
</organism>